<dbReference type="Gene3D" id="1.10.10.1200">
    <property type="entry name" value="MAGE homology domain, winged helix WH1 motif"/>
    <property type="match status" value="1"/>
</dbReference>
<dbReference type="InterPro" id="IPR037445">
    <property type="entry name" value="MAGE"/>
</dbReference>
<evidence type="ECO:0000313" key="4">
    <source>
        <dbReference type="Proteomes" id="UP000886520"/>
    </source>
</evidence>
<name>A0A9D4USH2_ADICA</name>
<dbReference type="OrthoDB" id="205198at2759"/>
<dbReference type="SMART" id="SM01373">
    <property type="entry name" value="MAGE"/>
    <property type="match status" value="1"/>
</dbReference>
<dbReference type="GO" id="GO:0005634">
    <property type="term" value="C:nucleus"/>
    <property type="evidence" value="ECO:0007669"/>
    <property type="project" value="TreeGrafter"/>
</dbReference>
<dbReference type="Pfam" id="PF01454">
    <property type="entry name" value="MAGE"/>
    <property type="match status" value="1"/>
</dbReference>
<dbReference type="PROSITE" id="PS50838">
    <property type="entry name" value="MAGE"/>
    <property type="match status" value="1"/>
</dbReference>
<evidence type="ECO:0000313" key="3">
    <source>
        <dbReference type="EMBL" id="KAI5072702.1"/>
    </source>
</evidence>
<dbReference type="PANTHER" id="PTHR11736:SF14">
    <property type="entry name" value="NSE3 HOMOLOG, SMC5-SMC6 COMPLEX COMPONENT"/>
    <property type="match status" value="1"/>
</dbReference>
<feature type="domain" description="MAGE" evidence="2">
    <location>
        <begin position="60"/>
        <end position="258"/>
    </location>
</feature>
<dbReference type="Proteomes" id="UP000886520">
    <property type="component" value="Chromosome 12"/>
</dbReference>
<dbReference type="AlphaFoldDB" id="A0A9D4USH2"/>
<dbReference type="InterPro" id="IPR002190">
    <property type="entry name" value="MHD_dom"/>
</dbReference>
<dbReference type="EMBL" id="JABFUD020000012">
    <property type="protein sequence ID" value="KAI5072702.1"/>
    <property type="molecule type" value="Genomic_DNA"/>
</dbReference>
<reference evidence="3" key="1">
    <citation type="submission" date="2021-01" db="EMBL/GenBank/DDBJ databases">
        <title>Adiantum capillus-veneris genome.</title>
        <authorList>
            <person name="Fang Y."/>
            <person name="Liao Q."/>
        </authorList>
    </citation>
    <scope>NUCLEOTIDE SEQUENCE</scope>
    <source>
        <strain evidence="3">H3</strain>
        <tissue evidence="3">Leaf</tissue>
    </source>
</reference>
<feature type="region of interest" description="Disordered" evidence="1">
    <location>
        <begin position="1"/>
        <end position="32"/>
    </location>
</feature>
<evidence type="ECO:0000256" key="1">
    <source>
        <dbReference type="SAM" id="MobiDB-lite"/>
    </source>
</evidence>
<comment type="caution">
    <text evidence="3">The sequence shown here is derived from an EMBL/GenBank/DDBJ whole genome shotgun (WGS) entry which is preliminary data.</text>
</comment>
<dbReference type="InterPro" id="IPR041899">
    <property type="entry name" value="MAGE_WH2"/>
</dbReference>
<sequence length="258" mass="29497">MSRFSQSSSQRPPPHRLSQAASRPHEELSQVDLPAEEVERLIADVMRHMLFKNHQHYGVPVRREELVQLITKTYKTRNLANHVIQKARDKFRTIFGIDMRELMRPRQQKNVKNSHSSQSTAADTKCYVLKSALPEELRKKHVDTQEICVTSSLTLLVVSIISLCGEKVPEETLWLHLGRCGIKPDVQHPSFGDIKQCIDSLIRQRYILKEKVSGADGESFVYELAEKSLDQAVKLKLDAFVLKMVKRDGLSFDSSMTC</sequence>
<organism evidence="3 4">
    <name type="scientific">Adiantum capillus-veneris</name>
    <name type="common">Maidenhair fern</name>
    <dbReference type="NCBI Taxonomy" id="13818"/>
    <lineage>
        <taxon>Eukaryota</taxon>
        <taxon>Viridiplantae</taxon>
        <taxon>Streptophyta</taxon>
        <taxon>Embryophyta</taxon>
        <taxon>Tracheophyta</taxon>
        <taxon>Polypodiopsida</taxon>
        <taxon>Polypodiidae</taxon>
        <taxon>Polypodiales</taxon>
        <taxon>Pteridineae</taxon>
        <taxon>Pteridaceae</taxon>
        <taxon>Vittarioideae</taxon>
        <taxon>Adiantum</taxon>
    </lineage>
</organism>
<evidence type="ECO:0000259" key="2">
    <source>
        <dbReference type="PROSITE" id="PS50838"/>
    </source>
</evidence>
<dbReference type="InterPro" id="IPR041898">
    <property type="entry name" value="MAGE_WH1"/>
</dbReference>
<feature type="compositionally biased region" description="Low complexity" evidence="1">
    <location>
        <begin position="1"/>
        <end position="10"/>
    </location>
</feature>
<gene>
    <name evidence="3" type="ORF">GOP47_0012808</name>
</gene>
<protein>
    <recommendedName>
        <fullName evidence="2">MAGE domain-containing protein</fullName>
    </recommendedName>
</protein>
<keyword evidence="4" id="KW-1185">Reference proteome</keyword>
<accession>A0A9D4USH2</accession>
<dbReference type="Gene3D" id="1.10.10.1210">
    <property type="entry name" value="MAGE homology domain, winged helix WH2 motif"/>
    <property type="match status" value="1"/>
</dbReference>
<proteinExistence type="predicted"/>
<dbReference type="PANTHER" id="PTHR11736">
    <property type="entry name" value="MELANOMA-ASSOCIATED ANTIGEN MAGE ANTIGEN"/>
    <property type="match status" value="1"/>
</dbReference>